<gene>
    <name evidence="7" type="ORF">B0I08_10919</name>
</gene>
<dbReference type="GO" id="GO:0016491">
    <property type="term" value="F:oxidoreductase activity"/>
    <property type="evidence" value="ECO:0007669"/>
    <property type="project" value="UniProtKB-KW"/>
</dbReference>
<dbReference type="InterPro" id="IPR029154">
    <property type="entry name" value="HIBADH-like_NADP-bd"/>
</dbReference>
<feature type="domain" description="6-phosphogluconate dehydrogenase NADP-binding" evidence="5">
    <location>
        <begin position="3"/>
        <end position="151"/>
    </location>
</feature>
<accession>A0A2T0V6U1</accession>
<dbReference type="Proteomes" id="UP000237983">
    <property type="component" value="Unassembled WGS sequence"/>
</dbReference>
<dbReference type="InterPro" id="IPR008927">
    <property type="entry name" value="6-PGluconate_DH-like_C_sf"/>
</dbReference>
<dbReference type="AlphaFoldDB" id="A0A2T0V6U1"/>
<dbReference type="Gene3D" id="3.40.50.720">
    <property type="entry name" value="NAD(P)-binding Rossmann-like Domain"/>
    <property type="match status" value="1"/>
</dbReference>
<protein>
    <submittedName>
        <fullName evidence="7">3-hydroxyisobutyrate dehydrogenase</fullName>
    </submittedName>
</protein>
<dbReference type="InterPro" id="IPR051265">
    <property type="entry name" value="HIBADH-related_NP60_sf"/>
</dbReference>
<feature type="domain" description="3-hydroxyisobutyrate dehydrogenase-like NAD-binding" evidence="6">
    <location>
        <begin position="166"/>
        <end position="279"/>
    </location>
</feature>
<dbReference type="EMBL" id="PVTL01000009">
    <property type="protein sequence ID" value="PRY65871.1"/>
    <property type="molecule type" value="Genomic_DNA"/>
</dbReference>
<dbReference type="Gene3D" id="1.10.1040.10">
    <property type="entry name" value="N-(1-d-carboxylethyl)-l-norvaline Dehydrogenase, domain 2"/>
    <property type="match status" value="1"/>
</dbReference>
<proteinExistence type="inferred from homology"/>
<name>A0A2T0V6U1_9MICO</name>
<dbReference type="GO" id="GO:0051287">
    <property type="term" value="F:NAD binding"/>
    <property type="evidence" value="ECO:0007669"/>
    <property type="project" value="InterPro"/>
</dbReference>
<keyword evidence="3" id="KW-0520">NAD</keyword>
<dbReference type="SUPFAM" id="SSF48179">
    <property type="entry name" value="6-phosphogluconate dehydrogenase C-terminal domain-like"/>
    <property type="match status" value="1"/>
</dbReference>
<dbReference type="Pfam" id="PF03446">
    <property type="entry name" value="NAD_binding_2"/>
    <property type="match status" value="1"/>
</dbReference>
<dbReference type="PANTHER" id="PTHR43580:SF2">
    <property type="entry name" value="CYTOKINE-LIKE NUCLEAR FACTOR N-PAC"/>
    <property type="match status" value="1"/>
</dbReference>
<evidence type="ECO:0000256" key="2">
    <source>
        <dbReference type="ARBA" id="ARBA00023002"/>
    </source>
</evidence>
<evidence type="ECO:0000259" key="5">
    <source>
        <dbReference type="Pfam" id="PF03446"/>
    </source>
</evidence>
<dbReference type="SUPFAM" id="SSF51735">
    <property type="entry name" value="NAD(P)-binding Rossmann-fold domains"/>
    <property type="match status" value="1"/>
</dbReference>
<keyword evidence="2" id="KW-0560">Oxidoreductase</keyword>
<evidence type="ECO:0000256" key="1">
    <source>
        <dbReference type="ARBA" id="ARBA00009080"/>
    </source>
</evidence>
<feature type="active site" evidence="4">
    <location>
        <position position="171"/>
    </location>
</feature>
<dbReference type="InterPro" id="IPR006115">
    <property type="entry name" value="6PGDH_NADP-bd"/>
</dbReference>
<dbReference type="RefSeq" id="WP_106214327.1">
    <property type="nucleotide sequence ID" value="NZ_PVTL01000009.1"/>
</dbReference>
<organism evidence="7 8">
    <name type="scientific">Glaciihabitans tibetensis</name>
    <dbReference type="NCBI Taxonomy" id="1266600"/>
    <lineage>
        <taxon>Bacteria</taxon>
        <taxon>Bacillati</taxon>
        <taxon>Actinomycetota</taxon>
        <taxon>Actinomycetes</taxon>
        <taxon>Micrococcales</taxon>
        <taxon>Microbacteriaceae</taxon>
        <taxon>Glaciihabitans</taxon>
    </lineage>
</organism>
<dbReference type="GO" id="GO:0050661">
    <property type="term" value="F:NADP binding"/>
    <property type="evidence" value="ECO:0007669"/>
    <property type="project" value="InterPro"/>
</dbReference>
<comment type="similarity">
    <text evidence="1">Belongs to the HIBADH-related family.</text>
</comment>
<dbReference type="PIRSF" id="PIRSF000103">
    <property type="entry name" value="HIBADH"/>
    <property type="match status" value="1"/>
</dbReference>
<evidence type="ECO:0000313" key="7">
    <source>
        <dbReference type="EMBL" id="PRY65871.1"/>
    </source>
</evidence>
<reference evidence="7 8" key="1">
    <citation type="submission" date="2018-03" db="EMBL/GenBank/DDBJ databases">
        <title>Genomic Encyclopedia of Type Strains, Phase III (KMG-III): the genomes of soil and plant-associated and newly described type strains.</title>
        <authorList>
            <person name="Whitman W."/>
        </authorList>
    </citation>
    <scope>NUCLEOTIDE SEQUENCE [LARGE SCALE GENOMIC DNA]</scope>
    <source>
        <strain evidence="7 8">CGMCC 1.12484</strain>
    </source>
</reference>
<evidence type="ECO:0000259" key="6">
    <source>
        <dbReference type="Pfam" id="PF14833"/>
    </source>
</evidence>
<sequence length="284" mass="29239">MTKITMLGVGRMGHELAVHLLGAGHQLTVWNRTGAATDRIVAEGATAATSAQDAVAGADIVMTVLFGPDTVRDVLMGETPVQFSPATIWLDVTTVAPTDAQEFEAWAGARAIRYVHSPVVGTLAPARAGTLGVLVGGNPDDINEVLPLVRLWSDPERIRIVDTAAAAATGKLIANLALGISLQGLVEALRLGAANNLTAAEVLAMLDKTALSFVAGMKGDMIRGGSFEDTQFSADLLAKDARLMIASAGAPLPAVTALLGSLITVQRAGDGDSDIAVITRAEVA</sequence>
<evidence type="ECO:0000256" key="4">
    <source>
        <dbReference type="PIRSR" id="PIRSR000103-1"/>
    </source>
</evidence>
<evidence type="ECO:0000313" key="8">
    <source>
        <dbReference type="Proteomes" id="UP000237983"/>
    </source>
</evidence>
<evidence type="ECO:0000256" key="3">
    <source>
        <dbReference type="ARBA" id="ARBA00023027"/>
    </source>
</evidence>
<comment type="caution">
    <text evidence="7">The sequence shown here is derived from an EMBL/GenBank/DDBJ whole genome shotgun (WGS) entry which is preliminary data.</text>
</comment>
<keyword evidence="8" id="KW-1185">Reference proteome</keyword>
<dbReference type="OrthoDB" id="3185659at2"/>
<dbReference type="InterPro" id="IPR013328">
    <property type="entry name" value="6PGD_dom2"/>
</dbReference>
<dbReference type="InterPro" id="IPR036291">
    <property type="entry name" value="NAD(P)-bd_dom_sf"/>
</dbReference>
<dbReference type="InterPro" id="IPR015815">
    <property type="entry name" value="HIBADH-related"/>
</dbReference>
<dbReference type="PANTHER" id="PTHR43580">
    <property type="entry name" value="OXIDOREDUCTASE GLYR1-RELATED"/>
    <property type="match status" value="1"/>
</dbReference>
<dbReference type="Pfam" id="PF14833">
    <property type="entry name" value="NAD_binding_11"/>
    <property type="match status" value="1"/>
</dbReference>